<accession>A0A1H9N550</accession>
<organism evidence="2 3">
    <name type="scientific">Pedobacter rhizosphaerae</name>
    <dbReference type="NCBI Taxonomy" id="390241"/>
    <lineage>
        <taxon>Bacteria</taxon>
        <taxon>Pseudomonadati</taxon>
        <taxon>Bacteroidota</taxon>
        <taxon>Sphingobacteriia</taxon>
        <taxon>Sphingobacteriales</taxon>
        <taxon>Sphingobacteriaceae</taxon>
        <taxon>Pedobacter</taxon>
    </lineage>
</organism>
<protein>
    <recommendedName>
        <fullName evidence="4">Plasmid transfer protein</fullName>
    </recommendedName>
</protein>
<proteinExistence type="predicted"/>
<evidence type="ECO:0000256" key="1">
    <source>
        <dbReference type="SAM" id="SignalP"/>
    </source>
</evidence>
<dbReference type="EMBL" id="FOGG01000007">
    <property type="protein sequence ID" value="SER30941.1"/>
    <property type="molecule type" value="Genomic_DNA"/>
</dbReference>
<keyword evidence="3" id="KW-1185">Reference proteome</keyword>
<keyword evidence="1" id="KW-0732">Signal</keyword>
<evidence type="ECO:0000313" key="2">
    <source>
        <dbReference type="EMBL" id="SER30941.1"/>
    </source>
</evidence>
<dbReference type="Proteomes" id="UP000199572">
    <property type="component" value="Unassembled WGS sequence"/>
</dbReference>
<feature type="signal peptide" evidence="1">
    <location>
        <begin position="1"/>
        <end position="19"/>
    </location>
</feature>
<name>A0A1H9N550_9SPHI</name>
<dbReference type="RefSeq" id="WP_090883033.1">
    <property type="nucleotide sequence ID" value="NZ_FOGG01000007.1"/>
</dbReference>
<reference evidence="2 3" key="1">
    <citation type="submission" date="2016-10" db="EMBL/GenBank/DDBJ databases">
        <authorList>
            <person name="de Groot N.N."/>
        </authorList>
    </citation>
    <scope>NUCLEOTIDE SEQUENCE [LARGE SCALE GENOMIC DNA]</scope>
    <source>
        <strain evidence="2 3">DSM 18610</strain>
    </source>
</reference>
<evidence type="ECO:0000313" key="3">
    <source>
        <dbReference type="Proteomes" id="UP000199572"/>
    </source>
</evidence>
<dbReference type="AlphaFoldDB" id="A0A1H9N550"/>
<evidence type="ECO:0008006" key="4">
    <source>
        <dbReference type="Google" id="ProtNLM"/>
    </source>
</evidence>
<gene>
    <name evidence="2" type="ORF">SAMN04488023_10743</name>
</gene>
<dbReference type="OrthoDB" id="822368at2"/>
<sequence>MKTPVLFSLLFFLPVCLCAQINVALLHQLVSDSKREYNAQNIARDQQARSSGTSVMNASQMERLKSLYRTNQSQINMLGTALNVVQISAQGIPLIEEISSLQTQIFSLCAHQPLLVPLALSSQLSIADRAAQLLRYCYGITLSIGALNQMRQSDRAMLFSFVIAELRSISGSLKGLEMSIRGVMTRFGSNSVNFSNFSSRDKTLVDEIIFKIKQLKGRQR</sequence>
<dbReference type="STRING" id="390241.SAMN04488023_10743"/>
<feature type="chain" id="PRO_5011623200" description="Plasmid transfer protein" evidence="1">
    <location>
        <begin position="20"/>
        <end position="220"/>
    </location>
</feature>